<keyword evidence="3" id="KW-0804">Transcription</keyword>
<dbReference type="PATRIC" id="fig|1503.3.peg.2279"/>
<comment type="caution">
    <text evidence="5">The sequence shown here is derived from an EMBL/GenBank/DDBJ whole genome shotgun (WGS) entry which is preliminary data.</text>
</comment>
<dbReference type="PROSITE" id="PS00041">
    <property type="entry name" value="HTH_ARAC_FAMILY_1"/>
    <property type="match status" value="1"/>
</dbReference>
<dbReference type="InterPro" id="IPR009057">
    <property type="entry name" value="Homeodomain-like_sf"/>
</dbReference>
<dbReference type="PANTHER" id="PTHR47893">
    <property type="entry name" value="REGULATORY PROTEIN PCHR"/>
    <property type="match status" value="1"/>
</dbReference>
<dbReference type="AlphaFoldDB" id="A0A0L0WC75"/>
<dbReference type="PANTHER" id="PTHR47893:SF1">
    <property type="entry name" value="REGULATORY PROTEIN PCHR"/>
    <property type="match status" value="1"/>
</dbReference>
<keyword evidence="6" id="KW-1185">Reference proteome</keyword>
<dbReference type="SUPFAM" id="SSF46689">
    <property type="entry name" value="Homeodomain-like"/>
    <property type="match status" value="1"/>
</dbReference>
<dbReference type="PROSITE" id="PS01124">
    <property type="entry name" value="HTH_ARAC_FAMILY_2"/>
    <property type="match status" value="1"/>
</dbReference>
<dbReference type="PRINTS" id="PR00032">
    <property type="entry name" value="HTHARAC"/>
</dbReference>
<dbReference type="OrthoDB" id="183331at2"/>
<evidence type="ECO:0000259" key="4">
    <source>
        <dbReference type="PROSITE" id="PS01124"/>
    </source>
</evidence>
<keyword evidence="1" id="KW-0805">Transcription regulation</keyword>
<dbReference type="InterPro" id="IPR020449">
    <property type="entry name" value="Tscrpt_reg_AraC-type_HTH"/>
</dbReference>
<dbReference type="InterPro" id="IPR018060">
    <property type="entry name" value="HTH_AraC"/>
</dbReference>
<dbReference type="RefSeq" id="WP_050354589.1">
    <property type="nucleotide sequence ID" value="NZ_LGSS01000004.1"/>
</dbReference>
<feature type="domain" description="HTH araC/xylS-type" evidence="4">
    <location>
        <begin position="233"/>
        <end position="331"/>
    </location>
</feature>
<proteinExistence type="predicted"/>
<accession>A0A0L0WC75</accession>
<dbReference type="InterPro" id="IPR018062">
    <property type="entry name" value="HTH_AraC-typ_CS"/>
</dbReference>
<dbReference type="EMBL" id="LGSS01000004">
    <property type="protein sequence ID" value="KNF09010.1"/>
    <property type="molecule type" value="Genomic_DNA"/>
</dbReference>
<name>A0A0L0WC75_GOTPU</name>
<evidence type="ECO:0000256" key="2">
    <source>
        <dbReference type="ARBA" id="ARBA00023125"/>
    </source>
</evidence>
<sequence>MINRKIEQYEIKNLVHESCPVCKELSNVYNLQTSRYQFEIPEEIGRGHIRQIISCKDIQIVDFDMTFSREVEFQGISNTSHIDMFFCIGDEIGWEFRGKSDYFELLNGESLFAKAESKENIKRCIYLPERNFHFMEIKIHPKKFEQIVENIKKEWDMFSHKKHDDIFYRYKITPSINVILQQIIKCPYEKGLKNIYMEGKILELFAIYFNEMIYQKKTHNSVRLSNEDITSIYRAKEILDNNIVNPPTLTVLSRMICLNEFKLKNGFKEIFNQTVYAYIMDKRLETARLLLEEKNLQVSDVASKIGYANASHFALAFRKKFGINPGEYLRNIVRH</sequence>
<keyword evidence="2" id="KW-0238">DNA-binding</keyword>
<dbReference type="STRING" id="1503.CLPU_4c00560"/>
<dbReference type="Gene3D" id="1.10.10.60">
    <property type="entry name" value="Homeodomain-like"/>
    <property type="match status" value="2"/>
</dbReference>
<protein>
    <submittedName>
        <fullName evidence="5">Helix-turn-helix domain-containing protein, AraC type</fullName>
    </submittedName>
</protein>
<organism evidence="5 6">
    <name type="scientific">Gottschalkia purinilytica</name>
    <name type="common">Clostridium purinilyticum</name>
    <dbReference type="NCBI Taxonomy" id="1503"/>
    <lineage>
        <taxon>Bacteria</taxon>
        <taxon>Bacillati</taxon>
        <taxon>Bacillota</taxon>
        <taxon>Tissierellia</taxon>
        <taxon>Tissierellales</taxon>
        <taxon>Gottschalkiaceae</taxon>
        <taxon>Gottschalkia</taxon>
    </lineage>
</organism>
<evidence type="ECO:0000256" key="1">
    <source>
        <dbReference type="ARBA" id="ARBA00023015"/>
    </source>
</evidence>
<gene>
    <name evidence="5" type="ORF">CLPU_4c00560</name>
</gene>
<dbReference type="Pfam" id="PF12833">
    <property type="entry name" value="HTH_18"/>
    <property type="match status" value="1"/>
</dbReference>
<dbReference type="InterPro" id="IPR053142">
    <property type="entry name" value="PchR_regulatory_protein"/>
</dbReference>
<evidence type="ECO:0000256" key="3">
    <source>
        <dbReference type="ARBA" id="ARBA00023163"/>
    </source>
</evidence>
<evidence type="ECO:0000313" key="6">
    <source>
        <dbReference type="Proteomes" id="UP000037267"/>
    </source>
</evidence>
<evidence type="ECO:0000313" key="5">
    <source>
        <dbReference type="EMBL" id="KNF09010.1"/>
    </source>
</evidence>
<dbReference type="SMART" id="SM00342">
    <property type="entry name" value="HTH_ARAC"/>
    <property type="match status" value="1"/>
</dbReference>
<dbReference type="GO" id="GO:0043565">
    <property type="term" value="F:sequence-specific DNA binding"/>
    <property type="evidence" value="ECO:0007669"/>
    <property type="project" value="InterPro"/>
</dbReference>
<dbReference type="GO" id="GO:0003700">
    <property type="term" value="F:DNA-binding transcription factor activity"/>
    <property type="evidence" value="ECO:0007669"/>
    <property type="project" value="InterPro"/>
</dbReference>
<reference evidence="6" key="1">
    <citation type="submission" date="2015-07" db="EMBL/GenBank/DDBJ databases">
        <title>Draft genome sequence of the purine-degrading Gottschalkia purinilyticum DSM 1384 (formerly Clostridium purinilyticum).</title>
        <authorList>
            <person name="Poehlein A."/>
            <person name="Schiel-Bengelsdorf B."/>
            <person name="Bengelsdorf F.R."/>
            <person name="Daniel R."/>
            <person name="Duerre P."/>
        </authorList>
    </citation>
    <scope>NUCLEOTIDE SEQUENCE [LARGE SCALE GENOMIC DNA]</scope>
    <source>
        <strain evidence="6">DSM 1384</strain>
    </source>
</reference>
<dbReference type="Proteomes" id="UP000037267">
    <property type="component" value="Unassembled WGS sequence"/>
</dbReference>